<comment type="caution">
    <text evidence="3">The sequence shown here is derived from an EMBL/GenBank/DDBJ whole genome shotgun (WGS) entry which is preliminary data.</text>
</comment>
<dbReference type="AlphaFoldDB" id="A0A8J8C232"/>
<proteinExistence type="predicted"/>
<protein>
    <recommendedName>
        <fullName evidence="2">DUF5658 domain-containing protein</fullName>
    </recommendedName>
</protein>
<gene>
    <name evidence="3" type="ORF">KTS45_02690</name>
</gene>
<name>A0A8J8C232_9EURY</name>
<keyword evidence="1" id="KW-0472">Membrane</keyword>
<organism evidence="3 4">
    <name type="scientific">Haloarcula limicola</name>
    <dbReference type="NCBI Taxonomy" id="1429915"/>
    <lineage>
        <taxon>Archaea</taxon>
        <taxon>Methanobacteriati</taxon>
        <taxon>Methanobacteriota</taxon>
        <taxon>Stenosarchaea group</taxon>
        <taxon>Halobacteria</taxon>
        <taxon>Halobacteriales</taxon>
        <taxon>Haloarculaceae</taxon>
        <taxon>Haloarcula</taxon>
    </lineage>
</organism>
<evidence type="ECO:0000313" key="3">
    <source>
        <dbReference type="EMBL" id="MBV0923096.1"/>
    </source>
</evidence>
<dbReference type="RefSeq" id="WP_162316251.1">
    <property type="nucleotide sequence ID" value="NZ_JAHQXF010000001.1"/>
</dbReference>
<feature type="transmembrane region" description="Helical" evidence="1">
    <location>
        <begin position="56"/>
        <end position="79"/>
    </location>
</feature>
<feature type="transmembrane region" description="Helical" evidence="1">
    <location>
        <begin position="21"/>
        <end position="44"/>
    </location>
</feature>
<keyword evidence="1" id="KW-0812">Transmembrane</keyword>
<feature type="domain" description="DUF5658" evidence="2">
    <location>
        <begin position="27"/>
        <end position="96"/>
    </location>
</feature>
<keyword evidence="4" id="KW-1185">Reference proteome</keyword>
<dbReference type="EMBL" id="JAHQXF010000001">
    <property type="protein sequence ID" value="MBV0923096.1"/>
    <property type="molecule type" value="Genomic_DNA"/>
</dbReference>
<evidence type="ECO:0000259" key="2">
    <source>
        <dbReference type="Pfam" id="PF18902"/>
    </source>
</evidence>
<evidence type="ECO:0000313" key="4">
    <source>
        <dbReference type="Proteomes" id="UP000766550"/>
    </source>
</evidence>
<reference evidence="3 4" key="1">
    <citation type="submission" date="2021-06" db="EMBL/GenBank/DDBJ databases">
        <title>New haloarchaea isolates fom saline soil.</title>
        <authorList>
            <person name="Duran-Viseras A."/>
            <person name="Sanchez-Porro C.S."/>
            <person name="Ventosa A."/>
        </authorList>
    </citation>
    <scope>NUCLEOTIDE SEQUENCE [LARGE SCALE GENOMIC DNA]</scope>
    <source>
        <strain evidence="3 4">JCM 183640</strain>
    </source>
</reference>
<dbReference type="Proteomes" id="UP000766550">
    <property type="component" value="Unassembled WGS sequence"/>
</dbReference>
<sequence>MTSDLAANVGFLRDSRLRYDHVLWGVVLGASSADVALTLVGLSLCFSEANPVARAILDVAGGVGLLALKIAALGVLFAVCRRLDTTYRRAALLAFSLPQLYAVGHNGLLLARYAHLCS</sequence>
<dbReference type="Pfam" id="PF18902">
    <property type="entry name" value="DUF5658"/>
    <property type="match status" value="1"/>
</dbReference>
<dbReference type="InterPro" id="IPR043717">
    <property type="entry name" value="DUF5658"/>
</dbReference>
<keyword evidence="1" id="KW-1133">Transmembrane helix</keyword>
<dbReference type="OrthoDB" id="306403at2157"/>
<accession>A0A8J8C232</accession>
<evidence type="ECO:0000256" key="1">
    <source>
        <dbReference type="SAM" id="Phobius"/>
    </source>
</evidence>